<reference evidence="2 3" key="1">
    <citation type="submission" date="2017-06" db="EMBL/GenBank/DDBJ databases">
        <title>Ant-infecting Ophiocordyceps genomes reveal a high diversity of potential behavioral manipulation genes and a possible major role for enterotoxins.</title>
        <authorList>
            <person name="De Bekker C."/>
            <person name="Evans H.C."/>
            <person name="Brachmann A."/>
            <person name="Hughes D.P."/>
        </authorList>
    </citation>
    <scope>NUCLEOTIDE SEQUENCE [LARGE SCALE GENOMIC DNA]</scope>
    <source>
        <strain evidence="2 3">Map16</strain>
    </source>
</reference>
<keyword evidence="3" id="KW-1185">Reference proteome</keyword>
<evidence type="ECO:0000256" key="1">
    <source>
        <dbReference type="SAM" id="MobiDB-lite"/>
    </source>
</evidence>
<name>A0A2C5ZHH2_9HYPO</name>
<feature type="compositionally biased region" description="Basic and acidic residues" evidence="1">
    <location>
        <begin position="32"/>
        <end position="41"/>
    </location>
</feature>
<feature type="compositionally biased region" description="Polar residues" evidence="1">
    <location>
        <begin position="42"/>
        <end position="54"/>
    </location>
</feature>
<proteinExistence type="predicted"/>
<gene>
    <name evidence="2" type="ORF">CDD80_5334</name>
</gene>
<evidence type="ECO:0000313" key="2">
    <source>
        <dbReference type="EMBL" id="PHH79250.1"/>
    </source>
</evidence>
<comment type="caution">
    <text evidence="2">The sequence shown here is derived from an EMBL/GenBank/DDBJ whole genome shotgun (WGS) entry which is preliminary data.</text>
</comment>
<evidence type="ECO:0000313" key="3">
    <source>
        <dbReference type="Proteomes" id="UP000226431"/>
    </source>
</evidence>
<feature type="compositionally biased region" description="Basic and acidic residues" evidence="1">
    <location>
        <begin position="198"/>
        <end position="207"/>
    </location>
</feature>
<dbReference type="AlphaFoldDB" id="A0A2C5ZHH2"/>
<protein>
    <submittedName>
        <fullName evidence="2">Uncharacterized protein</fullName>
    </submittedName>
</protein>
<feature type="region of interest" description="Disordered" evidence="1">
    <location>
        <begin position="1"/>
        <end position="82"/>
    </location>
</feature>
<accession>A0A2C5ZHH2</accession>
<feature type="compositionally biased region" description="Basic residues" evidence="1">
    <location>
        <begin position="1"/>
        <end position="18"/>
    </location>
</feature>
<feature type="region of interest" description="Disordered" evidence="1">
    <location>
        <begin position="187"/>
        <end position="207"/>
    </location>
</feature>
<dbReference type="EMBL" id="NJES01000052">
    <property type="protein sequence ID" value="PHH79250.1"/>
    <property type="molecule type" value="Genomic_DNA"/>
</dbReference>
<dbReference type="Proteomes" id="UP000226431">
    <property type="component" value="Unassembled WGS sequence"/>
</dbReference>
<sequence>MNTTRQNKRRPRTRRPRKTPVESAEASLAQPRLEEVKKTDPKPNSSTGTLSKGNPTGKASAIPAGRELVNVPKPATSPKNIFSQREDSPCLLEINGCKLDGYAFDTIRHIGQGFAPGINTAITIDKRPHVVPVVYIKFFARTQAKNNFLFGFTLLMDKLVEPPTVAVVTNSDLSVLREIFKFPPADTGKLRSGNGPSRSHDKSLTDAEVRTNSHPPLVRVSASIPRDAILEGINYDFLDSLDKQDPDIARLASAAAEQVLNSHDPVLSVTAYVGGPATGKIVKRWPEVTHLVNTDHSDDTKSTHAGKNTSDLTHTDAVATCADSPLVDRDLDICMFIE</sequence>
<organism evidence="2 3">
    <name type="scientific">Ophiocordyceps camponoti-rufipedis</name>
    <dbReference type="NCBI Taxonomy" id="2004952"/>
    <lineage>
        <taxon>Eukaryota</taxon>
        <taxon>Fungi</taxon>
        <taxon>Dikarya</taxon>
        <taxon>Ascomycota</taxon>
        <taxon>Pezizomycotina</taxon>
        <taxon>Sordariomycetes</taxon>
        <taxon>Hypocreomycetidae</taxon>
        <taxon>Hypocreales</taxon>
        <taxon>Ophiocordycipitaceae</taxon>
        <taxon>Ophiocordyceps</taxon>
    </lineage>
</organism>